<evidence type="ECO:0000256" key="1">
    <source>
        <dbReference type="ARBA" id="ARBA00007896"/>
    </source>
</evidence>
<keyword evidence="2 3" id="KW-0456">Lyase</keyword>
<dbReference type="EMBL" id="JBHSCW010000002">
    <property type="protein sequence ID" value="MFC4350814.1"/>
    <property type="molecule type" value="Genomic_DNA"/>
</dbReference>
<comment type="caution">
    <text evidence="4">The sequence shown here is derived from an EMBL/GenBank/DDBJ whole genome shotgun (WGS) entry which is preliminary data.</text>
</comment>
<proteinExistence type="inferred from homology"/>
<dbReference type="PANTHER" id="PTHR32022">
    <property type="entry name" value="D-GLUTAMATE CYCLASE, MITOCHONDRIAL"/>
    <property type="match status" value="1"/>
</dbReference>
<organism evidence="4 5">
    <name type="scientific">Fodinicurvata halophila</name>
    <dbReference type="NCBI Taxonomy" id="1419723"/>
    <lineage>
        <taxon>Bacteria</taxon>
        <taxon>Pseudomonadati</taxon>
        <taxon>Pseudomonadota</taxon>
        <taxon>Alphaproteobacteria</taxon>
        <taxon>Rhodospirillales</taxon>
        <taxon>Rhodovibrionaceae</taxon>
        <taxon>Fodinicurvata</taxon>
    </lineage>
</organism>
<dbReference type="HAMAP" id="MF_01830">
    <property type="entry name" value="Hydro_lyase"/>
    <property type="match status" value="1"/>
</dbReference>
<dbReference type="Gene3D" id="3.30.2040.10">
    <property type="entry name" value="PSTPO5379-like domain"/>
    <property type="match status" value="1"/>
</dbReference>
<dbReference type="SUPFAM" id="SSF160920">
    <property type="entry name" value="PSTPO5379-like"/>
    <property type="match status" value="1"/>
</dbReference>
<dbReference type="EC" id="4.2.1.-" evidence="3"/>
<dbReference type="Proteomes" id="UP001595799">
    <property type="component" value="Unassembled WGS sequence"/>
</dbReference>
<evidence type="ECO:0000313" key="5">
    <source>
        <dbReference type="Proteomes" id="UP001595799"/>
    </source>
</evidence>
<dbReference type="InterPro" id="IPR009906">
    <property type="entry name" value="D-Glu_cyclase"/>
</dbReference>
<dbReference type="PIRSF" id="PIRSF029755">
    <property type="entry name" value="UCP029755"/>
    <property type="match status" value="1"/>
</dbReference>
<reference evidence="5" key="1">
    <citation type="journal article" date="2019" name="Int. J. Syst. Evol. Microbiol.">
        <title>The Global Catalogue of Microorganisms (GCM) 10K type strain sequencing project: providing services to taxonomists for standard genome sequencing and annotation.</title>
        <authorList>
            <consortium name="The Broad Institute Genomics Platform"/>
            <consortium name="The Broad Institute Genome Sequencing Center for Infectious Disease"/>
            <person name="Wu L."/>
            <person name="Ma J."/>
        </authorList>
    </citation>
    <scope>NUCLEOTIDE SEQUENCE [LARGE SCALE GENOMIC DNA]</scope>
    <source>
        <strain evidence="5">CECT 8472</strain>
    </source>
</reference>
<dbReference type="RefSeq" id="WP_382421153.1">
    <property type="nucleotide sequence ID" value="NZ_JBHSCW010000002.1"/>
</dbReference>
<dbReference type="NCBIfam" id="NF003969">
    <property type="entry name" value="PRK05463.1"/>
    <property type="match status" value="1"/>
</dbReference>
<comment type="similarity">
    <text evidence="1 3">Belongs to the D-glutamate cyclase family.</text>
</comment>
<evidence type="ECO:0000313" key="4">
    <source>
        <dbReference type="EMBL" id="MFC4350814.1"/>
    </source>
</evidence>
<protein>
    <recommendedName>
        <fullName evidence="3">Putative hydro-lyase ACFOW6_04570</fullName>
        <ecNumber evidence="3">4.2.1.-</ecNumber>
    </recommendedName>
</protein>
<dbReference type="PANTHER" id="PTHR32022:SF10">
    <property type="entry name" value="D-GLUTAMATE CYCLASE, MITOCHONDRIAL"/>
    <property type="match status" value="1"/>
</dbReference>
<dbReference type="Gene3D" id="3.40.1640.10">
    <property type="entry name" value="PSTPO5379-like"/>
    <property type="match status" value="1"/>
</dbReference>
<dbReference type="InterPro" id="IPR038021">
    <property type="entry name" value="Putative_hydro-lyase"/>
</dbReference>
<accession>A0ABV8UIC5</accession>
<gene>
    <name evidence="4" type="ORF">ACFOW6_04570</name>
</gene>
<keyword evidence="5" id="KW-1185">Reference proteome</keyword>
<sequence length="293" mass="31637">MMDMPSPQESTPRSNAAELRSLSPQALRQVIRRQDHTGPTMGLAPGYLQGNLAILPQAQAFDFLLFCQRNPKPCPIIGLAEAGAVNLPELGQDIDIRSDLPAYRVFRNGIPQQTVTDLDALWREDLVSFVIGCSFSFEEALEEAGIPLRHLQAGSNVPMYRTSISTVPAGAFSGPLVVSMRAFPSWDAIHAILLSDRFRLAHGAPVHIGEPAQIGIKDLDTPDFGDPPYMEEGDIPVFWACGVTPQLALRHCGADLAITHAPGHMLVTDLPSSAAEARLSGLSSFRPSDSPNP</sequence>
<name>A0ABV8UIC5_9PROT</name>
<dbReference type="Pfam" id="PF07286">
    <property type="entry name" value="D-Glu_cyclase"/>
    <property type="match status" value="1"/>
</dbReference>
<dbReference type="InterPro" id="IPR016938">
    <property type="entry name" value="UPF0317"/>
</dbReference>
<evidence type="ECO:0000256" key="3">
    <source>
        <dbReference type="HAMAP-Rule" id="MF_01830"/>
    </source>
</evidence>
<evidence type="ECO:0000256" key="2">
    <source>
        <dbReference type="ARBA" id="ARBA00023239"/>
    </source>
</evidence>